<dbReference type="SUPFAM" id="SSF48452">
    <property type="entry name" value="TPR-like"/>
    <property type="match status" value="1"/>
</dbReference>
<evidence type="ECO:0000256" key="2">
    <source>
        <dbReference type="SAM" id="SignalP"/>
    </source>
</evidence>
<protein>
    <recommendedName>
        <fullName evidence="4">Tetratricopeptide repeat protein</fullName>
    </recommendedName>
</protein>
<sequence>MRTPVKLLIPLAVFVAALALFASLNRAAGPREQAVARAPVAVLGAGASTDERIAALEASLRADPTTRGRGDERLSALGDAYLQRVREGGDATGYVKAQRAFDRALQRDPRDLAATIGLGTLALARHQFKASLILGERAVALAPEAAAPLPVVVDALVELGRYDDAERTLQRLVDRRPGLAAYARISYLRELRGDVRGAVAAMRLAVDAGSSTPEGAAYVQTLLGTLERNRGRLGPAVAAYRAALRAQPGFPAAGVGMAGVEASQGRADLARARLRRIVGRTPSPESALALAELELADGRSPESRAALALVSDQRSELRAGGENTDTEEAAFQADHGDPAEGVRLGRRAWAAAPSLRSADALGWALTRAGRPAEGYAWSRRALRRGWREPRVVYHAGMAALEAGRSRVGRRLLRSLLAQNPAFSPLYAPRARRALAGTR</sequence>
<feature type="region of interest" description="Disordered" evidence="1">
    <location>
        <begin position="311"/>
        <end position="338"/>
    </location>
</feature>
<feature type="chain" id="PRO_5026670306" description="Tetratricopeptide repeat protein" evidence="2">
    <location>
        <begin position="28"/>
        <end position="438"/>
    </location>
</feature>
<dbReference type="InterPro" id="IPR011990">
    <property type="entry name" value="TPR-like_helical_dom_sf"/>
</dbReference>
<dbReference type="Gene3D" id="1.25.40.10">
    <property type="entry name" value="Tetratricopeptide repeat domain"/>
    <property type="match status" value="2"/>
</dbReference>
<evidence type="ECO:0000256" key="1">
    <source>
        <dbReference type="SAM" id="MobiDB-lite"/>
    </source>
</evidence>
<accession>A0A6J4T933</accession>
<reference evidence="3" key="1">
    <citation type="submission" date="2020-02" db="EMBL/GenBank/DDBJ databases">
        <authorList>
            <person name="Meier V. D."/>
        </authorList>
    </citation>
    <scope>NUCLEOTIDE SEQUENCE</scope>
    <source>
        <strain evidence="3">AVDCRST_MAG53</strain>
    </source>
</reference>
<feature type="signal peptide" evidence="2">
    <location>
        <begin position="1"/>
        <end position="27"/>
    </location>
</feature>
<gene>
    <name evidence="3" type="ORF">AVDCRST_MAG53-3107</name>
</gene>
<dbReference type="AlphaFoldDB" id="A0A6J4T933"/>
<evidence type="ECO:0008006" key="4">
    <source>
        <dbReference type="Google" id="ProtNLM"/>
    </source>
</evidence>
<organism evidence="3">
    <name type="scientific">uncultured Solirubrobacteraceae bacterium</name>
    <dbReference type="NCBI Taxonomy" id="1162706"/>
    <lineage>
        <taxon>Bacteria</taxon>
        <taxon>Bacillati</taxon>
        <taxon>Actinomycetota</taxon>
        <taxon>Thermoleophilia</taxon>
        <taxon>Solirubrobacterales</taxon>
        <taxon>Solirubrobacteraceae</taxon>
        <taxon>environmental samples</taxon>
    </lineage>
</organism>
<dbReference type="Pfam" id="PF13432">
    <property type="entry name" value="TPR_16"/>
    <property type="match status" value="3"/>
</dbReference>
<keyword evidence="2" id="KW-0732">Signal</keyword>
<dbReference type="EMBL" id="CADCVR010000094">
    <property type="protein sequence ID" value="CAA9516462.1"/>
    <property type="molecule type" value="Genomic_DNA"/>
</dbReference>
<evidence type="ECO:0000313" key="3">
    <source>
        <dbReference type="EMBL" id="CAA9516462.1"/>
    </source>
</evidence>
<name>A0A6J4T933_9ACTN</name>
<proteinExistence type="predicted"/>